<keyword evidence="4" id="KW-1185">Reference proteome</keyword>
<dbReference type="InterPro" id="IPR003961">
    <property type="entry name" value="FN3_dom"/>
</dbReference>
<reference evidence="3 4" key="1">
    <citation type="submission" date="2018-07" db="EMBL/GenBank/DDBJ databases">
        <title>Genomic Encyclopedia of Type Strains, Phase III (KMG-III): the genomes of soil and plant-associated and newly described type strains.</title>
        <authorList>
            <person name="Whitman W."/>
        </authorList>
    </citation>
    <scope>NUCLEOTIDE SEQUENCE [LARGE SCALE GENOMIC DNA]</scope>
    <source>
        <strain evidence="3 4">CECT 7948</strain>
    </source>
</reference>
<gene>
    <name evidence="3" type="ORF">DFQ09_101751</name>
</gene>
<evidence type="ECO:0000313" key="4">
    <source>
        <dbReference type="Proteomes" id="UP000256919"/>
    </source>
</evidence>
<dbReference type="EMBL" id="QREI01000001">
    <property type="protein sequence ID" value="REE27912.1"/>
    <property type="molecule type" value="Genomic_DNA"/>
</dbReference>
<dbReference type="Proteomes" id="UP000256919">
    <property type="component" value="Unassembled WGS sequence"/>
</dbReference>
<dbReference type="InterPro" id="IPR036116">
    <property type="entry name" value="FN3_sf"/>
</dbReference>
<dbReference type="RefSeq" id="WP_181897136.1">
    <property type="nucleotide sequence ID" value="NZ_QREI01000001.1"/>
</dbReference>
<comment type="caution">
    <text evidence="3">The sequence shown here is derived from an EMBL/GenBank/DDBJ whole genome shotgun (WGS) entry which is preliminary data.</text>
</comment>
<evidence type="ECO:0000313" key="3">
    <source>
        <dbReference type="EMBL" id="REE27912.1"/>
    </source>
</evidence>
<evidence type="ECO:0000259" key="2">
    <source>
        <dbReference type="PROSITE" id="PS50853"/>
    </source>
</evidence>
<feature type="domain" description="Fibronectin type-III" evidence="2">
    <location>
        <begin position="400"/>
        <end position="489"/>
    </location>
</feature>
<feature type="domain" description="Fibronectin type-III" evidence="2">
    <location>
        <begin position="677"/>
        <end position="767"/>
    </location>
</feature>
<dbReference type="Gene3D" id="2.60.40.10">
    <property type="entry name" value="Immunoglobulins"/>
    <property type="match status" value="3"/>
</dbReference>
<dbReference type="InterPro" id="IPR013783">
    <property type="entry name" value="Ig-like_fold"/>
</dbReference>
<evidence type="ECO:0000256" key="1">
    <source>
        <dbReference type="SAM" id="SignalP"/>
    </source>
</evidence>
<name>A0A3D9N701_9FLAO</name>
<dbReference type="SMART" id="SM00060">
    <property type="entry name" value="FN3"/>
    <property type="match status" value="3"/>
</dbReference>
<dbReference type="Pfam" id="PF00041">
    <property type="entry name" value="fn3"/>
    <property type="match status" value="1"/>
</dbReference>
<dbReference type="SUPFAM" id="SSF49265">
    <property type="entry name" value="Fibronectin type III"/>
    <property type="match status" value="1"/>
</dbReference>
<keyword evidence="1" id="KW-0732">Signal</keyword>
<feature type="signal peptide" evidence="1">
    <location>
        <begin position="1"/>
        <end position="19"/>
    </location>
</feature>
<dbReference type="Pfam" id="PF20009">
    <property type="entry name" value="GEVED"/>
    <property type="match status" value="2"/>
</dbReference>
<dbReference type="PROSITE" id="PS50853">
    <property type="entry name" value="FN3"/>
    <property type="match status" value="2"/>
</dbReference>
<feature type="chain" id="PRO_5017545941" evidence="1">
    <location>
        <begin position="20"/>
        <end position="1751"/>
    </location>
</feature>
<organism evidence="3 4">
    <name type="scientific">Winogradskyella pacifica</name>
    <dbReference type="NCBI Taxonomy" id="664642"/>
    <lineage>
        <taxon>Bacteria</taxon>
        <taxon>Pseudomonadati</taxon>
        <taxon>Bacteroidota</taxon>
        <taxon>Flavobacteriia</taxon>
        <taxon>Flavobacteriales</taxon>
        <taxon>Flavobacteriaceae</taxon>
        <taxon>Winogradskyella</taxon>
    </lineage>
</organism>
<accession>A0A3D9N701</accession>
<dbReference type="CDD" id="cd00063">
    <property type="entry name" value="FN3"/>
    <property type="match status" value="1"/>
</dbReference>
<dbReference type="Pfam" id="PF13585">
    <property type="entry name" value="CHU_C"/>
    <property type="match status" value="1"/>
</dbReference>
<dbReference type="InterPro" id="IPR045474">
    <property type="entry name" value="GEVED"/>
</dbReference>
<sequence length="1751" mass="186771">MKKITLFLIMLSFFLTASAQYDFPALTGTTNVENLSPITFNLNNAANVAGVPASSSGSYYSFLLTADWTAGGGGPWSSEAGLVITTASGSITMIEPPTTYGAAGQDTEITFSGLLPGSYDPTSNGFLDIEISQSYPNSDANWSNIVLTIYESPTCFEPSEMATTMLTTTTVDLTWNAGDAETAWNLEYNTTDFTPGNGEASGTDTATGTPAISITGLTESTSYFVYYQSDCGTADGVSEWVGPFTFFTGYCESLPTSVDGDGIGQVELGTETFISAGDDVTYEDFTGTTVDLQSSVTANMQITFTTGPTYNTNIWIDFNNDLIFDNDTEIVFQGTSVANNPTVFNASFLMPDVPLGMYNMRVGTADFNQTAAAPDPCYSGTWGVTMDFTINVLPAPSCIPPSALAANGIGANSAELSWSQVGTVPQWNIEIVTNGTEPTGLATDTGISNPYNATGLTGLTSYDYYVQADCGAGDLSAWTGPFTFTTLCDVITPDYIQNFADVTFTVIPECWNEADDGNPTTGPTDLGASSWTSDGFLNNGTTGAYKLNLYTPFFGDPLNEWILSPQFDLTGGPFQVEFDFGIMDFASSTQPGVLGSDDVVQFLMSTDNGLTWTALITYDNTSALPITGVHPVIDLTPYGGQIVQFAFYGTSGTVSDSEDNDIFVDNFRVRGIPTCPEPTDLLGTNLSLTSTELAWTENGTATTWNIQYGEAGFALGDGTLINDVASNPYILEGLTSDTSYEYYVQAICGPGDISSFNGPFEFFTGYCASFPTSNDGDGVNNVTIGVTDFPSAGDVTYENNTSPAVNVFRGLDTNIEIEFGHSATYNTIMWVDFNDDLVFDATEIVYQGVSSGGGNPHTQDASFLMPVTAPLGEHRMRIVSTDFAQATPNPCYNGSWGVTLDFTLNVQELNCTLAEAEYTVVTDCTTDSFSIEVNITDVGDATSLEIANSFNTDTTQAFDAGIYPIGPFDFGTEVKIFITNEQDNNCTISSNNYVVVGCPPVNDNPCNATVAVVNDDILCAVRTSGTILAATTSDIPDPSCGGSADDDVWFQFEAQSESQLIALANIAGSDTNLGHALYEGTCDSLVEIACAETGFFNAELSTATPQLTIGNTYYIRVFSFGTSNEDTTFDLCITPYVAPVNLTCDLADNYCSGSDASDILYTYNTINELPGDGQIECLFTTPNPTYSVLEVGTSGDLFIQMVQNTAFDENDNPIGDELDVDFVLWGPFAPGDSLCDLSSEVDCSYSAAPVEDVTLTGAVQGEIYLLLITNYAEGAGVIQVRQTNVGQPGSGSTIADINASIVSNEVPIDPTNDPDETDEVSVCGFESITLETYSPFADDFVWTKDGTVIPGENLTSLVVTESGSYQVQAFDSQCNANALSQVVIANLYKDPESLAPQTITACDGPEADGSEQFDLDALSTSLALDGFTITYYTSTANANQLIDAVASPYTSVGETLIMRIEDTAAYNNGFIGCRELSQVELIVNARPVINQPDDFVVCDDLDGVVDGETVFDLVSINGDVTADPNMIISYHTSLDDAEAGTAALPNSYASGGKTIYVRAQDPVTGCYETTSFALEINLVPLAEFDLQYDYIVCPPPSTATKTIGIIPTNFTEADVTVTWTLDGVDFNGSGLTLTNVVVAGEYAATITFNASGCSNTITQTVEEAETCIFPEGISPGVSIGQNDSFDLSSFNVTKLEIFNRNGTLVYSKNNYRNEWVGQTNDGNELPVGTYFYTVVYEGGAKTKSAWVYINR</sequence>
<protein>
    <submittedName>
        <fullName evidence="3">CHU domain-containing protein</fullName>
    </submittedName>
</protein>
<proteinExistence type="predicted"/>